<sequence length="89" mass="9793">MSGRDVLVRTSSFESWSVPPEEDSTEYGVFSLQSGCLVVGIYEHEEALAAAAEWRARGEVTAYAAELCPEHEAHPREDCALFARFDAIA</sequence>
<keyword evidence="2" id="KW-1185">Reference proteome</keyword>
<dbReference type="RefSeq" id="WP_110334759.1">
    <property type="nucleotide sequence ID" value="NZ_JBHVKT010000011.1"/>
</dbReference>
<dbReference type="Proteomes" id="UP000247892">
    <property type="component" value="Unassembled WGS sequence"/>
</dbReference>
<comment type="caution">
    <text evidence="1">The sequence shown here is derived from an EMBL/GenBank/DDBJ whole genome shotgun (WGS) entry which is preliminary data.</text>
</comment>
<organism evidence="1 2">
    <name type="scientific">Prauserella flavalba</name>
    <dbReference type="NCBI Taxonomy" id="1477506"/>
    <lineage>
        <taxon>Bacteria</taxon>
        <taxon>Bacillati</taxon>
        <taxon>Actinomycetota</taxon>
        <taxon>Actinomycetes</taxon>
        <taxon>Pseudonocardiales</taxon>
        <taxon>Pseudonocardiaceae</taxon>
        <taxon>Prauserella</taxon>
    </lineage>
</organism>
<dbReference type="EMBL" id="MASU01000002">
    <property type="protein sequence ID" value="PXY37883.1"/>
    <property type="molecule type" value="Genomic_DNA"/>
</dbReference>
<accession>A0A318LT38</accession>
<dbReference type="AlphaFoldDB" id="A0A318LT38"/>
<protein>
    <submittedName>
        <fullName evidence="1">Uncharacterized protein</fullName>
    </submittedName>
</protein>
<evidence type="ECO:0000313" key="2">
    <source>
        <dbReference type="Proteomes" id="UP000247892"/>
    </source>
</evidence>
<evidence type="ECO:0000313" key="1">
    <source>
        <dbReference type="EMBL" id="PXY37883.1"/>
    </source>
</evidence>
<dbReference type="OrthoDB" id="9899780at2"/>
<gene>
    <name evidence="1" type="ORF">BA062_04570</name>
</gene>
<name>A0A318LT38_9PSEU</name>
<reference evidence="1 2" key="1">
    <citation type="submission" date="2016-07" db="EMBL/GenBank/DDBJ databases">
        <title>Draft genome sequence of Prauserella sp. YIM 121212, isolated from alkaline soil.</title>
        <authorList>
            <person name="Ruckert C."/>
            <person name="Albersmeier A."/>
            <person name="Jiang C.-L."/>
            <person name="Jiang Y."/>
            <person name="Kalinowski J."/>
            <person name="Schneider O."/>
            <person name="Winkler A."/>
            <person name="Zotchev S.B."/>
        </authorList>
    </citation>
    <scope>NUCLEOTIDE SEQUENCE [LARGE SCALE GENOMIC DNA]</scope>
    <source>
        <strain evidence="1 2">YIM 121212</strain>
    </source>
</reference>
<proteinExistence type="predicted"/>